<dbReference type="PROSITE" id="PS01081">
    <property type="entry name" value="HTH_TETR_1"/>
    <property type="match status" value="1"/>
</dbReference>
<dbReference type="PANTHER" id="PTHR47506:SF3">
    <property type="entry name" value="HTH-TYPE TRANSCRIPTIONAL REGULATOR LMRA"/>
    <property type="match status" value="1"/>
</dbReference>
<evidence type="ECO:0000313" key="6">
    <source>
        <dbReference type="EMBL" id="SDI31711.1"/>
    </source>
</evidence>
<dbReference type="PRINTS" id="PR00455">
    <property type="entry name" value="HTHTETR"/>
</dbReference>
<evidence type="ECO:0000256" key="3">
    <source>
        <dbReference type="ARBA" id="ARBA00023163"/>
    </source>
</evidence>
<evidence type="ECO:0000259" key="5">
    <source>
        <dbReference type="PROSITE" id="PS50977"/>
    </source>
</evidence>
<dbReference type="SUPFAM" id="SSF48498">
    <property type="entry name" value="Tetracyclin repressor-like, C-terminal domain"/>
    <property type="match status" value="1"/>
</dbReference>
<dbReference type="SUPFAM" id="SSF46689">
    <property type="entry name" value="Homeodomain-like"/>
    <property type="match status" value="1"/>
</dbReference>
<dbReference type="InterPro" id="IPR009057">
    <property type="entry name" value="Homeodomain-like_sf"/>
</dbReference>
<evidence type="ECO:0000256" key="2">
    <source>
        <dbReference type="ARBA" id="ARBA00023125"/>
    </source>
</evidence>
<dbReference type="AlphaFoldDB" id="A0A1G8JKU7"/>
<gene>
    <name evidence="6" type="ORF">SAMN05428953_101736</name>
</gene>
<keyword evidence="2 4" id="KW-0238">DNA-binding</keyword>
<dbReference type="InterPro" id="IPR036271">
    <property type="entry name" value="Tet_transcr_reg_TetR-rel_C_sf"/>
</dbReference>
<feature type="DNA-binding region" description="H-T-H motif" evidence="4">
    <location>
        <begin position="40"/>
        <end position="59"/>
    </location>
</feature>
<reference evidence="7" key="1">
    <citation type="submission" date="2016-10" db="EMBL/GenBank/DDBJ databases">
        <authorList>
            <person name="Varghese N."/>
            <person name="Submissions S."/>
        </authorList>
    </citation>
    <scope>NUCLEOTIDE SEQUENCE [LARGE SCALE GENOMIC DNA]</scope>
    <source>
        <strain evidence="7">CGMCC 1.11022</strain>
    </source>
</reference>
<accession>A0A1G8JKU7</accession>
<keyword evidence="1" id="KW-0805">Transcription regulation</keyword>
<organism evidence="6 7">
    <name type="scientific">Mesorhizobium muleiense</name>
    <dbReference type="NCBI Taxonomy" id="1004279"/>
    <lineage>
        <taxon>Bacteria</taxon>
        <taxon>Pseudomonadati</taxon>
        <taxon>Pseudomonadota</taxon>
        <taxon>Alphaproteobacteria</taxon>
        <taxon>Hyphomicrobiales</taxon>
        <taxon>Phyllobacteriaceae</taxon>
        <taxon>Mesorhizobium</taxon>
    </lineage>
</organism>
<feature type="domain" description="HTH tetR-type" evidence="5">
    <location>
        <begin position="17"/>
        <end position="77"/>
    </location>
</feature>
<dbReference type="InterPro" id="IPR023772">
    <property type="entry name" value="DNA-bd_HTH_TetR-type_CS"/>
</dbReference>
<sequence length="221" mass="23668">MTARPKAQPGKRTNDPEGLRKRVLDVAEASFQARGYHASSLGDLMAAAGVTGGALHHHFPTKKALALAVIEERVAAAVEATWIAPVQAAGSTREGVRSVFEAVAAELEQQGFVRGCPLNNLAHELSLADPDFRTALAGIFSAWRQAIADKVGADQQAGREQDTDPQRFAALAVATYSGAMSMAKTTQDSAVLRDCLNALEQGVSSARAKRRRRVLRQYKAF</sequence>
<dbReference type="EMBL" id="FNEE01000001">
    <property type="protein sequence ID" value="SDI31711.1"/>
    <property type="molecule type" value="Genomic_DNA"/>
</dbReference>
<evidence type="ECO:0000256" key="4">
    <source>
        <dbReference type="PROSITE-ProRule" id="PRU00335"/>
    </source>
</evidence>
<dbReference type="Pfam" id="PF21993">
    <property type="entry name" value="TetR_C_13_2"/>
    <property type="match status" value="1"/>
</dbReference>
<dbReference type="Gene3D" id="1.10.357.10">
    <property type="entry name" value="Tetracycline Repressor, domain 2"/>
    <property type="match status" value="1"/>
</dbReference>
<evidence type="ECO:0000313" key="7">
    <source>
        <dbReference type="Proteomes" id="UP000198894"/>
    </source>
</evidence>
<dbReference type="InterPro" id="IPR054156">
    <property type="entry name" value="YxaF_TetR_C"/>
</dbReference>
<dbReference type="Pfam" id="PF00440">
    <property type="entry name" value="TetR_N"/>
    <property type="match status" value="1"/>
</dbReference>
<dbReference type="PROSITE" id="PS50977">
    <property type="entry name" value="HTH_TETR_2"/>
    <property type="match status" value="1"/>
</dbReference>
<evidence type="ECO:0000256" key="1">
    <source>
        <dbReference type="ARBA" id="ARBA00023015"/>
    </source>
</evidence>
<proteinExistence type="predicted"/>
<dbReference type="GO" id="GO:0003677">
    <property type="term" value="F:DNA binding"/>
    <property type="evidence" value="ECO:0007669"/>
    <property type="project" value="UniProtKB-UniRule"/>
</dbReference>
<protein>
    <submittedName>
        <fullName evidence="6">Transcriptional regulator, TetR family</fullName>
    </submittedName>
</protein>
<dbReference type="InterPro" id="IPR001647">
    <property type="entry name" value="HTH_TetR"/>
</dbReference>
<dbReference type="Proteomes" id="UP000198894">
    <property type="component" value="Unassembled WGS sequence"/>
</dbReference>
<keyword evidence="3" id="KW-0804">Transcription</keyword>
<keyword evidence="7" id="KW-1185">Reference proteome</keyword>
<name>A0A1G8JKU7_9HYPH</name>
<dbReference type="RefSeq" id="WP_091590664.1">
    <property type="nucleotide sequence ID" value="NZ_FNEE01000001.1"/>
</dbReference>
<dbReference type="PANTHER" id="PTHR47506">
    <property type="entry name" value="TRANSCRIPTIONAL REGULATORY PROTEIN"/>
    <property type="match status" value="1"/>
</dbReference>